<accession>A0ABV0R9S8</accession>
<protein>
    <recommendedName>
        <fullName evidence="7">Sushi domain-containing protein</fullName>
    </recommendedName>
</protein>
<evidence type="ECO:0000256" key="2">
    <source>
        <dbReference type="ARBA" id="ARBA00022737"/>
    </source>
</evidence>
<proteinExistence type="predicted"/>
<feature type="domain" description="Sushi" evidence="7">
    <location>
        <begin position="88"/>
        <end position="147"/>
    </location>
</feature>
<evidence type="ECO:0000256" key="1">
    <source>
        <dbReference type="ARBA" id="ARBA00022659"/>
    </source>
</evidence>
<feature type="signal peptide" evidence="6">
    <location>
        <begin position="1"/>
        <end position="23"/>
    </location>
</feature>
<keyword evidence="9" id="KW-1185">Reference proteome</keyword>
<dbReference type="SUPFAM" id="SSF53300">
    <property type="entry name" value="vWA-like"/>
    <property type="match status" value="1"/>
</dbReference>
<dbReference type="InterPro" id="IPR036465">
    <property type="entry name" value="vWFA_dom_sf"/>
</dbReference>
<evidence type="ECO:0000313" key="9">
    <source>
        <dbReference type="Proteomes" id="UP001434883"/>
    </source>
</evidence>
<keyword evidence="4" id="KW-0325">Glycoprotein</keyword>
<keyword evidence="6" id="KW-0732">Signal</keyword>
<dbReference type="Gene3D" id="3.40.50.410">
    <property type="entry name" value="von Willebrand factor, type A domain"/>
    <property type="match status" value="1"/>
</dbReference>
<dbReference type="CDD" id="cd00033">
    <property type="entry name" value="CCP"/>
    <property type="match status" value="3"/>
</dbReference>
<keyword evidence="2" id="KW-0677">Repeat</keyword>
<feature type="domain" description="Sushi" evidence="7">
    <location>
        <begin position="151"/>
        <end position="208"/>
    </location>
</feature>
<evidence type="ECO:0000256" key="5">
    <source>
        <dbReference type="PROSITE-ProRule" id="PRU00302"/>
    </source>
</evidence>
<dbReference type="SUPFAM" id="SSF57535">
    <property type="entry name" value="Complement control module/SCR domain"/>
    <property type="match status" value="3"/>
</dbReference>
<sequence length="366" mass="40892">MGTSGSWFAALLCFLSLGVEVLCVCTENGLQIQGGNYTLSRDLDKDSLLIYHCHEGYYPYPALTRICQPNGSWRPAPKKFSPQRCRRVECPDPNVLENGNVSPPQDRYFVDNETSYECYSGYTLRGSSKRICLNNGKWSGSTPICSRDTGDVCADPGIPPGASRGGHMFGIDDKVIYTCNSGLFLVGSRERVCLENGQWTGIEPACYYKHTYDTPREVSEAFGSAIKGTLTTTQSLNDTQEGRSIRISKNGILNIYIAVDISESIKQVEFDEARNAVITLIKKVRHKKQWWGILVRSLNHIFLLISAGCHFTSVSDCIQLNGHLQGRVRAKHLIKSISESLSRPQPKFYRCTCYPVERFSADPFLV</sequence>
<evidence type="ECO:0000256" key="4">
    <source>
        <dbReference type="ARBA" id="ARBA00023180"/>
    </source>
</evidence>
<dbReference type="InterPro" id="IPR000436">
    <property type="entry name" value="Sushi_SCR_CCP_dom"/>
</dbReference>
<comment type="caution">
    <text evidence="8">The sequence shown here is derived from an EMBL/GenBank/DDBJ whole genome shotgun (WGS) entry which is preliminary data.</text>
</comment>
<dbReference type="EMBL" id="JAHRIN010037848">
    <property type="protein sequence ID" value="MEQ2204860.1"/>
    <property type="molecule type" value="Genomic_DNA"/>
</dbReference>
<dbReference type="Pfam" id="PF00084">
    <property type="entry name" value="Sushi"/>
    <property type="match status" value="3"/>
</dbReference>
<dbReference type="InterPro" id="IPR035976">
    <property type="entry name" value="Sushi/SCR/CCP_sf"/>
</dbReference>
<dbReference type="PANTHER" id="PTHR46393">
    <property type="entry name" value="SUSHI DOMAIN-CONTAINING PROTEIN"/>
    <property type="match status" value="1"/>
</dbReference>
<evidence type="ECO:0000256" key="6">
    <source>
        <dbReference type="SAM" id="SignalP"/>
    </source>
</evidence>
<reference evidence="8 9" key="1">
    <citation type="submission" date="2021-06" db="EMBL/GenBank/DDBJ databases">
        <authorList>
            <person name="Palmer J.M."/>
        </authorList>
    </citation>
    <scope>NUCLEOTIDE SEQUENCE [LARGE SCALE GENOMIC DNA]</scope>
    <source>
        <strain evidence="8 9">XC_2019</strain>
        <tissue evidence="8">Muscle</tissue>
    </source>
</reference>
<keyword evidence="1 5" id="KW-0768">Sushi</keyword>
<dbReference type="PROSITE" id="PS50923">
    <property type="entry name" value="SUSHI"/>
    <property type="match status" value="2"/>
</dbReference>
<gene>
    <name evidence="8" type="ORF">XENOCAPTIV_019864</name>
</gene>
<feature type="disulfide bond" evidence="5">
    <location>
        <begin position="179"/>
        <end position="206"/>
    </location>
</feature>
<organism evidence="8 9">
    <name type="scientific">Xenoophorus captivus</name>
    <dbReference type="NCBI Taxonomy" id="1517983"/>
    <lineage>
        <taxon>Eukaryota</taxon>
        <taxon>Metazoa</taxon>
        <taxon>Chordata</taxon>
        <taxon>Craniata</taxon>
        <taxon>Vertebrata</taxon>
        <taxon>Euteleostomi</taxon>
        <taxon>Actinopterygii</taxon>
        <taxon>Neopterygii</taxon>
        <taxon>Teleostei</taxon>
        <taxon>Neoteleostei</taxon>
        <taxon>Acanthomorphata</taxon>
        <taxon>Ovalentaria</taxon>
        <taxon>Atherinomorphae</taxon>
        <taxon>Cyprinodontiformes</taxon>
        <taxon>Goodeidae</taxon>
        <taxon>Xenoophorus</taxon>
    </lineage>
</organism>
<evidence type="ECO:0000256" key="3">
    <source>
        <dbReference type="ARBA" id="ARBA00023157"/>
    </source>
</evidence>
<evidence type="ECO:0000313" key="8">
    <source>
        <dbReference type="EMBL" id="MEQ2204860.1"/>
    </source>
</evidence>
<feature type="disulfide bond" evidence="5">
    <location>
        <begin position="118"/>
        <end position="145"/>
    </location>
</feature>
<name>A0ABV0R9S8_9TELE</name>
<dbReference type="SMART" id="SM00032">
    <property type="entry name" value="CCP"/>
    <property type="match status" value="3"/>
</dbReference>
<evidence type="ECO:0000259" key="7">
    <source>
        <dbReference type="PROSITE" id="PS50923"/>
    </source>
</evidence>
<dbReference type="PANTHER" id="PTHR46393:SF6">
    <property type="entry name" value="COMPLEMENT C2-RELATED"/>
    <property type="match status" value="1"/>
</dbReference>
<comment type="caution">
    <text evidence="5">Lacks conserved residue(s) required for the propagation of feature annotation.</text>
</comment>
<feature type="chain" id="PRO_5045610412" description="Sushi domain-containing protein" evidence="6">
    <location>
        <begin position="24"/>
        <end position="366"/>
    </location>
</feature>
<keyword evidence="3 5" id="KW-1015">Disulfide bond</keyword>
<dbReference type="Proteomes" id="UP001434883">
    <property type="component" value="Unassembled WGS sequence"/>
</dbReference>
<dbReference type="Gene3D" id="2.10.70.10">
    <property type="entry name" value="Complement Module, domain 1"/>
    <property type="match status" value="3"/>
</dbReference>